<dbReference type="SUPFAM" id="SSF50486">
    <property type="entry name" value="FMT C-terminal domain-like"/>
    <property type="match status" value="1"/>
</dbReference>
<evidence type="ECO:0000256" key="2">
    <source>
        <dbReference type="ARBA" id="ARBA00022763"/>
    </source>
</evidence>
<keyword evidence="6" id="KW-0326">Glycosidase</keyword>
<organism evidence="6 7">
    <name type="scientific">Microbacter margulisiae</name>
    <dbReference type="NCBI Taxonomy" id="1350067"/>
    <lineage>
        <taxon>Bacteria</taxon>
        <taxon>Pseudomonadati</taxon>
        <taxon>Bacteroidota</taxon>
        <taxon>Bacteroidia</taxon>
        <taxon>Bacteroidales</taxon>
        <taxon>Porphyromonadaceae</taxon>
        <taxon>Microbacter</taxon>
    </lineage>
</organism>
<dbReference type="HAMAP" id="MF_00527">
    <property type="entry name" value="3MGH"/>
    <property type="match status" value="1"/>
</dbReference>
<dbReference type="GO" id="GO:0006284">
    <property type="term" value="P:base-excision repair"/>
    <property type="evidence" value="ECO:0007669"/>
    <property type="project" value="InterPro"/>
</dbReference>
<sequence>MFLRLSSSFLNRDARIVAPELLGKVLVRKLEDGTELRGMIIETEAYYGEEDKACHASKGRTARTEVMYASGGKVYVYFIYGMYWMLNVVTGTEGHPQAVLIRSIDKATGPGRVGKWLQLDRSFYGEDLTHSQRIWIEDSDLSPGYKTTPRIGVEYAGEEWSKKPWRFVVENANPVKQHKRAKL</sequence>
<dbReference type="AlphaFoldDB" id="A0A7W5DT93"/>
<dbReference type="InterPro" id="IPR003180">
    <property type="entry name" value="MPG"/>
</dbReference>
<keyword evidence="7" id="KW-1185">Reference proteome</keyword>
<dbReference type="EC" id="3.2.2.-" evidence="5"/>
<reference evidence="6 7" key="1">
    <citation type="submission" date="2020-08" db="EMBL/GenBank/DDBJ databases">
        <title>Genomic Encyclopedia of Type Strains, Phase IV (KMG-IV): sequencing the most valuable type-strain genomes for metagenomic binning, comparative biology and taxonomic classification.</title>
        <authorList>
            <person name="Goeker M."/>
        </authorList>
    </citation>
    <scope>NUCLEOTIDE SEQUENCE [LARGE SCALE GENOMIC DNA]</scope>
    <source>
        <strain evidence="6 7">DSM 27471</strain>
    </source>
</reference>
<dbReference type="Pfam" id="PF02245">
    <property type="entry name" value="Pur_DNA_glyco"/>
    <property type="match status" value="2"/>
</dbReference>
<dbReference type="EMBL" id="JACHYB010000002">
    <property type="protein sequence ID" value="MBB3188169.1"/>
    <property type="molecule type" value="Genomic_DNA"/>
</dbReference>
<dbReference type="Proteomes" id="UP000544222">
    <property type="component" value="Unassembled WGS sequence"/>
</dbReference>
<dbReference type="PANTHER" id="PTHR10429">
    <property type="entry name" value="DNA-3-METHYLADENINE GLYCOSYLASE"/>
    <property type="match status" value="1"/>
</dbReference>
<keyword evidence="4 5" id="KW-0234">DNA repair</keyword>
<evidence type="ECO:0000256" key="4">
    <source>
        <dbReference type="ARBA" id="ARBA00023204"/>
    </source>
</evidence>
<proteinExistence type="inferred from homology"/>
<evidence type="ECO:0000256" key="1">
    <source>
        <dbReference type="ARBA" id="ARBA00009232"/>
    </source>
</evidence>
<evidence type="ECO:0000256" key="3">
    <source>
        <dbReference type="ARBA" id="ARBA00022801"/>
    </source>
</evidence>
<keyword evidence="3 5" id="KW-0378">Hydrolase</keyword>
<dbReference type="Gene3D" id="3.10.300.10">
    <property type="entry name" value="Methylpurine-DNA glycosylase (MPG)"/>
    <property type="match status" value="2"/>
</dbReference>
<gene>
    <name evidence="6" type="ORF">FHX64_002367</name>
</gene>
<dbReference type="RefSeq" id="WP_183413947.1">
    <property type="nucleotide sequence ID" value="NZ_JACHYB010000002.1"/>
</dbReference>
<protein>
    <recommendedName>
        <fullName evidence="5">Putative 3-methyladenine DNA glycosylase</fullName>
        <ecNumber evidence="5">3.2.2.-</ecNumber>
    </recommendedName>
</protein>
<dbReference type="GO" id="GO:0003677">
    <property type="term" value="F:DNA binding"/>
    <property type="evidence" value="ECO:0007669"/>
    <property type="project" value="InterPro"/>
</dbReference>
<evidence type="ECO:0000313" key="6">
    <source>
        <dbReference type="EMBL" id="MBB3188169.1"/>
    </source>
</evidence>
<comment type="caution">
    <text evidence="6">The sequence shown here is derived from an EMBL/GenBank/DDBJ whole genome shotgun (WGS) entry which is preliminary data.</text>
</comment>
<dbReference type="InterPro" id="IPR036995">
    <property type="entry name" value="MPG_sf"/>
</dbReference>
<dbReference type="CDD" id="cd00540">
    <property type="entry name" value="AAG"/>
    <property type="match status" value="1"/>
</dbReference>
<dbReference type="NCBIfam" id="TIGR00567">
    <property type="entry name" value="3mg"/>
    <property type="match status" value="1"/>
</dbReference>
<dbReference type="PANTHER" id="PTHR10429:SF0">
    <property type="entry name" value="DNA-3-METHYLADENINE GLYCOSYLASE"/>
    <property type="match status" value="1"/>
</dbReference>
<comment type="similarity">
    <text evidence="1 5">Belongs to the DNA glycosylase MPG family.</text>
</comment>
<evidence type="ECO:0000313" key="7">
    <source>
        <dbReference type="Proteomes" id="UP000544222"/>
    </source>
</evidence>
<name>A0A7W5DT93_9PORP</name>
<keyword evidence="2 5" id="KW-0227">DNA damage</keyword>
<evidence type="ECO:0000256" key="5">
    <source>
        <dbReference type="HAMAP-Rule" id="MF_00527"/>
    </source>
</evidence>
<dbReference type="InterPro" id="IPR011034">
    <property type="entry name" value="Formyl_transferase-like_C_sf"/>
</dbReference>
<accession>A0A7W5DT93</accession>
<dbReference type="GO" id="GO:0003905">
    <property type="term" value="F:alkylbase DNA N-glycosylase activity"/>
    <property type="evidence" value="ECO:0007669"/>
    <property type="project" value="InterPro"/>
</dbReference>